<protein>
    <recommendedName>
        <fullName evidence="4">Pentapeptide MXKDX repeat protein</fullName>
    </recommendedName>
</protein>
<dbReference type="OrthoDB" id="6371904at2"/>
<proteinExistence type="predicted"/>
<dbReference type="AlphaFoldDB" id="A0A1I0HP08"/>
<evidence type="ECO:0000313" key="2">
    <source>
        <dbReference type="EMBL" id="SET84893.1"/>
    </source>
</evidence>
<organism evidence="2 3">
    <name type="scientific">Marinobacter segnicrescens</name>
    <dbReference type="NCBI Taxonomy" id="430453"/>
    <lineage>
        <taxon>Bacteria</taxon>
        <taxon>Pseudomonadati</taxon>
        <taxon>Pseudomonadota</taxon>
        <taxon>Gammaproteobacteria</taxon>
        <taxon>Pseudomonadales</taxon>
        <taxon>Marinobacteraceae</taxon>
        <taxon>Marinobacter</taxon>
    </lineage>
</organism>
<evidence type="ECO:0008006" key="4">
    <source>
        <dbReference type="Google" id="ProtNLM"/>
    </source>
</evidence>
<keyword evidence="3" id="KW-1185">Reference proteome</keyword>
<dbReference type="EMBL" id="FOHZ01000031">
    <property type="protein sequence ID" value="SET84893.1"/>
    <property type="molecule type" value="Genomic_DNA"/>
</dbReference>
<name>A0A1I0HP08_9GAMM</name>
<accession>A0A1I0HP08</accession>
<evidence type="ECO:0000256" key="1">
    <source>
        <dbReference type="SAM" id="SignalP"/>
    </source>
</evidence>
<dbReference type="Proteomes" id="UP000198762">
    <property type="component" value="Unassembled WGS sequence"/>
</dbReference>
<dbReference type="STRING" id="430453.SAMN04487962_1316"/>
<dbReference type="RefSeq" id="WP_058089850.1">
    <property type="nucleotide sequence ID" value="NZ_FOHZ01000031.1"/>
</dbReference>
<evidence type="ECO:0000313" key="3">
    <source>
        <dbReference type="Proteomes" id="UP000198762"/>
    </source>
</evidence>
<keyword evidence="1" id="KW-0732">Signal</keyword>
<feature type="chain" id="PRO_5011458013" description="Pentapeptide MXKDX repeat protein" evidence="1">
    <location>
        <begin position="27"/>
        <end position="88"/>
    </location>
</feature>
<sequence length="88" mass="9471">MRNSTIKVTVLAAVLAGSAATLSAFAHESEDQGMMSSEGMHGMGGMMQMMNMMSEMDPEDRKAMTEACMSMMQSHGDQPMDGDKEDAN</sequence>
<gene>
    <name evidence="2" type="ORF">SAMN04487962_1316</name>
</gene>
<reference evidence="3" key="1">
    <citation type="submission" date="2016-10" db="EMBL/GenBank/DDBJ databases">
        <authorList>
            <person name="Varghese N."/>
            <person name="Submissions S."/>
        </authorList>
    </citation>
    <scope>NUCLEOTIDE SEQUENCE [LARGE SCALE GENOMIC DNA]</scope>
    <source>
        <strain evidence="3">CGMCC 1.6489</strain>
    </source>
</reference>
<feature type="signal peptide" evidence="1">
    <location>
        <begin position="1"/>
        <end position="26"/>
    </location>
</feature>